<name>A0A850ECN1_9BACL</name>
<sequence>MLHFKILDEHDYDYIHVREQDIIQCVKINRRVVLVTVQGNYELLHYTLMHYKELMNSSNFVVVSNLLD</sequence>
<dbReference type="Proteomes" id="UP000564806">
    <property type="component" value="Unassembled WGS sequence"/>
</dbReference>
<accession>A0A850ECN1</accession>
<dbReference type="AlphaFoldDB" id="A0A850ECN1"/>
<protein>
    <submittedName>
        <fullName evidence="1">Uncharacterized protein</fullName>
    </submittedName>
</protein>
<evidence type="ECO:0000313" key="2">
    <source>
        <dbReference type="Proteomes" id="UP000564806"/>
    </source>
</evidence>
<gene>
    <name evidence="1" type="ORF">HPT30_00955</name>
</gene>
<reference evidence="1" key="1">
    <citation type="submission" date="2020-06" db="EMBL/GenBank/DDBJ databases">
        <title>Paenibacillus sp. nov., isolated from soil.</title>
        <authorList>
            <person name="Seo Y.L."/>
        </authorList>
    </citation>
    <scope>NUCLEOTIDE SEQUENCE [LARGE SCALE GENOMIC DNA]</scope>
    <source>
        <strain evidence="1">JW14</strain>
    </source>
</reference>
<proteinExistence type="predicted"/>
<dbReference type="EMBL" id="JABWCS010000169">
    <property type="protein sequence ID" value="NUU58965.1"/>
    <property type="molecule type" value="Genomic_DNA"/>
</dbReference>
<organism evidence="1 2">
    <name type="scientific">Paenibacillus agri</name>
    <dbReference type="NCBI Taxonomy" id="2744309"/>
    <lineage>
        <taxon>Bacteria</taxon>
        <taxon>Bacillati</taxon>
        <taxon>Bacillota</taxon>
        <taxon>Bacilli</taxon>
        <taxon>Bacillales</taxon>
        <taxon>Paenibacillaceae</taxon>
        <taxon>Paenibacillus</taxon>
    </lineage>
</organism>
<dbReference type="RefSeq" id="WP_175369683.1">
    <property type="nucleotide sequence ID" value="NZ_JABWCS010000169.1"/>
</dbReference>
<comment type="caution">
    <text evidence="1">The sequence shown here is derived from an EMBL/GenBank/DDBJ whole genome shotgun (WGS) entry which is preliminary data.</text>
</comment>
<keyword evidence="2" id="KW-1185">Reference proteome</keyword>
<evidence type="ECO:0000313" key="1">
    <source>
        <dbReference type="EMBL" id="NUU58965.1"/>
    </source>
</evidence>